<comment type="caution">
    <text evidence="2">The sequence shown here is derived from an EMBL/GenBank/DDBJ whole genome shotgun (WGS) entry which is preliminary data.</text>
</comment>
<accession>X6MG06</accession>
<protein>
    <submittedName>
        <fullName evidence="2">Uncharacterized protein</fullName>
    </submittedName>
</protein>
<sequence>MLDFQEECISRPTKNLFGVWYFFLVLLLFLESGILIYLFRQFWCRRDSPQTVLRVPLLSFHLVLLVYCVIIISLYSPMLSQGTNGKDRSYASCLVEHFGVFIVMLLYVLILLFWLLRLNIVFNTQETQQLSTPCNRVIRVSVAIGIGLMLWWLIRFVIKRDFCLYGIEVLDFIPFTNHHQIISNVIACGLTIFFNIALSYTYIKKFSSLVTSMEPDAIAQHVNFRTHRHLRHVTTIAVISGVSSLLGLGLWSFLFVGIFFVTIDAFINGLLMIASFQFGKWICCCLDPSESNGSIELQQNL</sequence>
<evidence type="ECO:0000313" key="2">
    <source>
        <dbReference type="EMBL" id="ETO12824.1"/>
    </source>
</evidence>
<feature type="transmembrane region" description="Helical" evidence="1">
    <location>
        <begin position="137"/>
        <end position="154"/>
    </location>
</feature>
<evidence type="ECO:0000256" key="1">
    <source>
        <dbReference type="SAM" id="Phobius"/>
    </source>
</evidence>
<keyword evidence="1" id="KW-0472">Membrane</keyword>
<name>X6MG06_RETFI</name>
<feature type="transmembrane region" description="Helical" evidence="1">
    <location>
        <begin position="181"/>
        <end position="203"/>
    </location>
</feature>
<feature type="transmembrane region" description="Helical" evidence="1">
    <location>
        <begin position="95"/>
        <end position="116"/>
    </location>
</feature>
<gene>
    <name evidence="2" type="ORF">RFI_24549</name>
</gene>
<evidence type="ECO:0000313" key="3">
    <source>
        <dbReference type="Proteomes" id="UP000023152"/>
    </source>
</evidence>
<dbReference type="AlphaFoldDB" id="X6MG06"/>
<reference evidence="2 3" key="1">
    <citation type="journal article" date="2013" name="Curr. Biol.">
        <title>The Genome of the Foraminiferan Reticulomyxa filosa.</title>
        <authorList>
            <person name="Glockner G."/>
            <person name="Hulsmann N."/>
            <person name="Schleicher M."/>
            <person name="Noegel A.A."/>
            <person name="Eichinger L."/>
            <person name="Gallinger C."/>
            <person name="Pawlowski J."/>
            <person name="Sierra R."/>
            <person name="Euteneuer U."/>
            <person name="Pillet L."/>
            <person name="Moustafa A."/>
            <person name="Platzer M."/>
            <person name="Groth M."/>
            <person name="Szafranski K."/>
            <person name="Schliwa M."/>
        </authorList>
    </citation>
    <scope>NUCLEOTIDE SEQUENCE [LARGE SCALE GENOMIC DNA]</scope>
</reference>
<proteinExistence type="predicted"/>
<feature type="transmembrane region" description="Helical" evidence="1">
    <location>
        <begin position="20"/>
        <end position="39"/>
    </location>
</feature>
<keyword evidence="1" id="KW-0812">Transmembrane</keyword>
<dbReference type="EMBL" id="ASPP01021043">
    <property type="protein sequence ID" value="ETO12824.1"/>
    <property type="molecule type" value="Genomic_DNA"/>
</dbReference>
<dbReference type="Proteomes" id="UP000023152">
    <property type="component" value="Unassembled WGS sequence"/>
</dbReference>
<keyword evidence="3" id="KW-1185">Reference proteome</keyword>
<keyword evidence="1" id="KW-1133">Transmembrane helix</keyword>
<organism evidence="2 3">
    <name type="scientific">Reticulomyxa filosa</name>
    <dbReference type="NCBI Taxonomy" id="46433"/>
    <lineage>
        <taxon>Eukaryota</taxon>
        <taxon>Sar</taxon>
        <taxon>Rhizaria</taxon>
        <taxon>Retaria</taxon>
        <taxon>Foraminifera</taxon>
        <taxon>Monothalamids</taxon>
        <taxon>Reticulomyxidae</taxon>
        <taxon>Reticulomyxa</taxon>
    </lineage>
</organism>
<feature type="transmembrane region" description="Helical" evidence="1">
    <location>
        <begin position="51"/>
        <end position="75"/>
    </location>
</feature>